<feature type="domain" description="AraC effector-binding" evidence="1">
    <location>
        <begin position="1"/>
        <end position="159"/>
    </location>
</feature>
<organism evidence="2 3">
    <name type="scientific">Lysinibacillus capsici</name>
    <dbReference type="NCBI Taxonomy" id="2115968"/>
    <lineage>
        <taxon>Bacteria</taxon>
        <taxon>Bacillati</taxon>
        <taxon>Bacillota</taxon>
        <taxon>Bacilli</taxon>
        <taxon>Bacillales</taxon>
        <taxon>Bacillaceae</taxon>
        <taxon>Lysinibacillus</taxon>
    </lineage>
</organism>
<dbReference type="Proteomes" id="UP000251431">
    <property type="component" value="Unassembled WGS sequence"/>
</dbReference>
<dbReference type="InterPro" id="IPR010499">
    <property type="entry name" value="AraC_E-bd"/>
</dbReference>
<accession>A0A2X1BQN5</accession>
<name>A0A2X1BQN5_9BACI</name>
<dbReference type="Pfam" id="PF06445">
    <property type="entry name" value="GyrI-like"/>
    <property type="match status" value="1"/>
</dbReference>
<dbReference type="SMART" id="SM00871">
    <property type="entry name" value="AraC_E_bind"/>
    <property type="match status" value="1"/>
</dbReference>
<gene>
    <name evidence="2" type="ORF">NCTC7582_04189</name>
</gene>
<dbReference type="InterPro" id="IPR011256">
    <property type="entry name" value="Reg_factor_effector_dom_sf"/>
</dbReference>
<dbReference type="SUPFAM" id="SSF55136">
    <property type="entry name" value="Probable bacterial effector-binding domain"/>
    <property type="match status" value="1"/>
</dbReference>
<evidence type="ECO:0000259" key="1">
    <source>
        <dbReference type="SMART" id="SM00871"/>
    </source>
</evidence>
<dbReference type="Gene3D" id="3.20.80.10">
    <property type="entry name" value="Regulatory factor, effector binding domain"/>
    <property type="match status" value="1"/>
</dbReference>
<protein>
    <submittedName>
        <fullName evidence="2">Transcription activator effector binding protein</fullName>
    </submittedName>
</protein>
<dbReference type="InterPro" id="IPR029442">
    <property type="entry name" value="GyrI-like"/>
</dbReference>
<sequence>MSYEIITLPAYRTVGLKWEGTFSEIVPNLKNVIQQVEDRADELENKVNPNVQLGLSYHVIENGFAYYAMYEVSEEQEIPEGMIEKWVPESTYVKTTHNKGDDIQKTYTDLHQWLFDSDYTAFREAGVDYYDPYMPIKHEHYPVDRDPINPHFDIYIPIVKK</sequence>
<reference evidence="2 3" key="1">
    <citation type="submission" date="2018-06" db="EMBL/GenBank/DDBJ databases">
        <authorList>
            <consortium name="Pathogen Informatics"/>
            <person name="Doyle S."/>
        </authorList>
    </citation>
    <scope>NUCLEOTIDE SEQUENCE [LARGE SCALE GENOMIC DNA]</scope>
    <source>
        <strain evidence="2 3">NCTC7582</strain>
    </source>
</reference>
<evidence type="ECO:0000313" key="2">
    <source>
        <dbReference type="EMBL" id="SPU38235.1"/>
    </source>
</evidence>
<dbReference type="AlphaFoldDB" id="A0A2X1BQN5"/>
<dbReference type="EMBL" id="UAQE01000004">
    <property type="protein sequence ID" value="SPU38235.1"/>
    <property type="molecule type" value="Genomic_DNA"/>
</dbReference>
<proteinExistence type="predicted"/>
<dbReference type="RefSeq" id="WP_112118282.1">
    <property type="nucleotide sequence ID" value="NZ_UAQE01000004.1"/>
</dbReference>
<evidence type="ECO:0000313" key="3">
    <source>
        <dbReference type="Proteomes" id="UP000251431"/>
    </source>
</evidence>